<dbReference type="Pfam" id="PF00015">
    <property type="entry name" value="MCPsignal"/>
    <property type="match status" value="1"/>
</dbReference>
<keyword evidence="3" id="KW-0807">Transducer</keyword>
<protein>
    <recommendedName>
        <fullName evidence="10">Methyl-accepting chemotaxis protein</fullName>
    </recommendedName>
</protein>
<dbReference type="PROSITE" id="PS50111">
    <property type="entry name" value="CHEMOTAXIS_TRANSDUC_2"/>
    <property type="match status" value="1"/>
</dbReference>
<dbReference type="EMBL" id="CAJNBH010000004">
    <property type="protein sequence ID" value="CAE6723446.1"/>
    <property type="molecule type" value="Genomic_DNA"/>
</dbReference>
<dbReference type="CDD" id="cd19411">
    <property type="entry name" value="MCP2201-like_sensor"/>
    <property type="match status" value="1"/>
</dbReference>
<keyword evidence="1" id="KW-0488">Methylation</keyword>
<feature type="domain" description="HAMP" evidence="7">
    <location>
        <begin position="214"/>
        <end position="266"/>
    </location>
</feature>
<feature type="compositionally biased region" description="Polar residues" evidence="4">
    <location>
        <begin position="549"/>
        <end position="566"/>
    </location>
</feature>
<proteinExistence type="inferred from homology"/>
<evidence type="ECO:0000256" key="5">
    <source>
        <dbReference type="SAM" id="Phobius"/>
    </source>
</evidence>
<comment type="similarity">
    <text evidence="2">Belongs to the methyl-accepting chemotaxis (MCP) protein family.</text>
</comment>
<evidence type="ECO:0000256" key="2">
    <source>
        <dbReference type="ARBA" id="ARBA00029447"/>
    </source>
</evidence>
<dbReference type="PANTHER" id="PTHR43531:SF14">
    <property type="entry name" value="METHYL-ACCEPTING CHEMOTAXIS PROTEIN I-RELATED"/>
    <property type="match status" value="1"/>
</dbReference>
<evidence type="ECO:0008006" key="10">
    <source>
        <dbReference type="Google" id="ProtNLM"/>
    </source>
</evidence>
<keyword evidence="5" id="KW-0472">Membrane</keyword>
<dbReference type="InterPro" id="IPR024478">
    <property type="entry name" value="HlyB_4HB_MCP"/>
</dbReference>
<evidence type="ECO:0000313" key="8">
    <source>
        <dbReference type="EMBL" id="CAE6723446.1"/>
    </source>
</evidence>
<feature type="transmembrane region" description="Helical" evidence="5">
    <location>
        <begin position="189"/>
        <end position="212"/>
    </location>
</feature>
<dbReference type="PROSITE" id="PS50885">
    <property type="entry name" value="HAMP"/>
    <property type="match status" value="1"/>
</dbReference>
<reference evidence="8 9" key="1">
    <citation type="submission" date="2021-02" db="EMBL/GenBank/DDBJ databases">
        <authorList>
            <person name="Vanwijnsberghe S."/>
        </authorList>
    </citation>
    <scope>NUCLEOTIDE SEQUENCE [LARGE SCALE GENOMIC DNA]</scope>
    <source>
        <strain evidence="8 9">R-69776</strain>
    </source>
</reference>
<feature type="region of interest" description="Disordered" evidence="4">
    <location>
        <begin position="543"/>
        <end position="566"/>
    </location>
</feature>
<dbReference type="InterPro" id="IPR004090">
    <property type="entry name" value="Chemotax_Me-accpt_rcpt"/>
</dbReference>
<evidence type="ECO:0000313" key="9">
    <source>
        <dbReference type="Proteomes" id="UP000673821"/>
    </source>
</evidence>
<dbReference type="CDD" id="cd11386">
    <property type="entry name" value="MCP_signal"/>
    <property type="match status" value="1"/>
</dbReference>
<evidence type="ECO:0000256" key="4">
    <source>
        <dbReference type="SAM" id="MobiDB-lite"/>
    </source>
</evidence>
<dbReference type="Gene3D" id="1.10.287.950">
    <property type="entry name" value="Methyl-accepting chemotaxis protein"/>
    <property type="match status" value="1"/>
</dbReference>
<organism evidence="8 9">
    <name type="scientific">Paraburkholderia nemoris</name>
    <dbReference type="NCBI Taxonomy" id="2793076"/>
    <lineage>
        <taxon>Bacteria</taxon>
        <taxon>Pseudomonadati</taxon>
        <taxon>Pseudomonadota</taxon>
        <taxon>Betaproteobacteria</taxon>
        <taxon>Burkholderiales</taxon>
        <taxon>Burkholderiaceae</taxon>
        <taxon>Paraburkholderia</taxon>
    </lineage>
</organism>
<dbReference type="Pfam" id="PF00672">
    <property type="entry name" value="HAMP"/>
    <property type="match status" value="1"/>
</dbReference>
<keyword evidence="9" id="KW-1185">Reference proteome</keyword>
<evidence type="ECO:0000256" key="3">
    <source>
        <dbReference type="PROSITE-ProRule" id="PRU00284"/>
    </source>
</evidence>
<sequence length="566" mass="59713">MVLNNIKIGTRLGLSFAALLLLLCTVGGVALWQMSYVYKGTLKLGNELLPSVQAAGNIQANVNRVRRTSLDAILATDLQQRQAQIADHDGTVQRVKAALADYAKHVSTPEARQLYDQMNGGWANYVAIDFKVLDLLGKGNAGYNEASMLAANEGQTAFAALIKPIEADIELHRNGAVKEVGYAAQAFRVAVISTSVLIVIAMLAGLGIGAVITRSITRPIGRAVIIAETVSRGDLSAVIHVTGKDETSQLLGAMRHMNERLVDVVGRVRSSSESIATGSAQIAAGNTDLSQRTEEQAASLEETAASMEQLTATVKQNAENALQGNSLASSASEIAIRGGEVVDRVVKTMSAISNSSSQVAQIISVIEGIAFQTNILALNAAVEAARAGEQGRGFAVVAGEVRTLAQRSAAAAKEIKELISTSVEHVHSGSKLVNEAGRTMDEVVQSVERVRALMGEISAASGEQHTGIGQVNLAVMQMDQVTQQNAALVEEASAAAQSMATQSNTLRELVSVFRLPGTGAQNTKPFEQDQVTSEVAAVKDTMKVRPSADQESTGAARSVNKDWQSF</sequence>
<dbReference type="SMART" id="SM00283">
    <property type="entry name" value="MA"/>
    <property type="match status" value="1"/>
</dbReference>
<dbReference type="Proteomes" id="UP000673821">
    <property type="component" value="Unassembled WGS sequence"/>
</dbReference>
<dbReference type="Pfam" id="PF12729">
    <property type="entry name" value="4HB_MCP_1"/>
    <property type="match status" value="1"/>
</dbReference>
<accession>A0ABM8QYP0</accession>
<dbReference type="PRINTS" id="PR00260">
    <property type="entry name" value="CHEMTRNSDUCR"/>
</dbReference>
<feature type="domain" description="Methyl-accepting transducer" evidence="6">
    <location>
        <begin position="271"/>
        <end position="500"/>
    </location>
</feature>
<evidence type="ECO:0000256" key="1">
    <source>
        <dbReference type="ARBA" id="ARBA00022481"/>
    </source>
</evidence>
<dbReference type="InterPro" id="IPR047347">
    <property type="entry name" value="YvaQ-like_sensor"/>
</dbReference>
<dbReference type="SUPFAM" id="SSF58104">
    <property type="entry name" value="Methyl-accepting chemotaxis protein (MCP) signaling domain"/>
    <property type="match status" value="1"/>
</dbReference>
<dbReference type="InterPro" id="IPR051310">
    <property type="entry name" value="MCP_chemotaxis"/>
</dbReference>
<dbReference type="PANTHER" id="PTHR43531">
    <property type="entry name" value="PROTEIN ICFG"/>
    <property type="match status" value="1"/>
</dbReference>
<keyword evidence="5" id="KW-0812">Transmembrane</keyword>
<dbReference type="InterPro" id="IPR003660">
    <property type="entry name" value="HAMP_dom"/>
</dbReference>
<dbReference type="InterPro" id="IPR004091">
    <property type="entry name" value="Chemotax_Me-accpt_rcpt_Me-site"/>
</dbReference>
<dbReference type="SMART" id="SM00304">
    <property type="entry name" value="HAMP"/>
    <property type="match status" value="1"/>
</dbReference>
<dbReference type="RefSeq" id="WP_200658253.1">
    <property type="nucleotide sequence ID" value="NZ_CAJNBH010000004.1"/>
</dbReference>
<evidence type="ECO:0000259" key="6">
    <source>
        <dbReference type="PROSITE" id="PS50111"/>
    </source>
</evidence>
<comment type="caution">
    <text evidence="8">The sequence shown here is derived from an EMBL/GenBank/DDBJ whole genome shotgun (WGS) entry which is preliminary data.</text>
</comment>
<dbReference type="CDD" id="cd06225">
    <property type="entry name" value="HAMP"/>
    <property type="match status" value="1"/>
</dbReference>
<dbReference type="InterPro" id="IPR004089">
    <property type="entry name" value="MCPsignal_dom"/>
</dbReference>
<keyword evidence="5" id="KW-1133">Transmembrane helix</keyword>
<dbReference type="PROSITE" id="PS00538">
    <property type="entry name" value="CHEMOTAXIS_TRANSDUC_1"/>
    <property type="match status" value="1"/>
</dbReference>
<evidence type="ECO:0000259" key="7">
    <source>
        <dbReference type="PROSITE" id="PS50885"/>
    </source>
</evidence>
<gene>
    <name evidence="8" type="ORF">R69776_01643</name>
</gene>
<name>A0ABM8QYP0_9BURK</name>